<protein>
    <submittedName>
        <fullName evidence="1">Uncharacterized protein</fullName>
    </submittedName>
</protein>
<sequence length="94" mass="10532">MASKISVVCHVTTNTGWNVVIIRAREKGLDTERPIFNDCRNLWPSKRSNDFFNETSTVNHESASGKSSRARQVFCVAGECNEERSCISFACCLN</sequence>
<gene>
    <name evidence="1" type="ORF">CEXT_566731</name>
</gene>
<evidence type="ECO:0000313" key="1">
    <source>
        <dbReference type="EMBL" id="GIY01917.1"/>
    </source>
</evidence>
<organism evidence="1 2">
    <name type="scientific">Caerostris extrusa</name>
    <name type="common">Bark spider</name>
    <name type="synonym">Caerostris bankana</name>
    <dbReference type="NCBI Taxonomy" id="172846"/>
    <lineage>
        <taxon>Eukaryota</taxon>
        <taxon>Metazoa</taxon>
        <taxon>Ecdysozoa</taxon>
        <taxon>Arthropoda</taxon>
        <taxon>Chelicerata</taxon>
        <taxon>Arachnida</taxon>
        <taxon>Araneae</taxon>
        <taxon>Araneomorphae</taxon>
        <taxon>Entelegynae</taxon>
        <taxon>Araneoidea</taxon>
        <taxon>Araneidae</taxon>
        <taxon>Caerostris</taxon>
    </lineage>
</organism>
<dbReference type="AlphaFoldDB" id="A0AAV4Q0L8"/>
<keyword evidence="2" id="KW-1185">Reference proteome</keyword>
<evidence type="ECO:0000313" key="2">
    <source>
        <dbReference type="Proteomes" id="UP001054945"/>
    </source>
</evidence>
<proteinExistence type="predicted"/>
<dbReference type="EMBL" id="BPLR01005386">
    <property type="protein sequence ID" value="GIY01917.1"/>
    <property type="molecule type" value="Genomic_DNA"/>
</dbReference>
<reference evidence="1 2" key="1">
    <citation type="submission" date="2021-06" db="EMBL/GenBank/DDBJ databases">
        <title>Caerostris extrusa draft genome.</title>
        <authorList>
            <person name="Kono N."/>
            <person name="Arakawa K."/>
        </authorList>
    </citation>
    <scope>NUCLEOTIDE SEQUENCE [LARGE SCALE GENOMIC DNA]</scope>
</reference>
<name>A0AAV4Q0L8_CAEEX</name>
<accession>A0AAV4Q0L8</accession>
<dbReference type="Proteomes" id="UP001054945">
    <property type="component" value="Unassembled WGS sequence"/>
</dbReference>
<comment type="caution">
    <text evidence="1">The sequence shown here is derived from an EMBL/GenBank/DDBJ whole genome shotgun (WGS) entry which is preliminary data.</text>
</comment>